<gene>
    <name evidence="1" type="ORF">Amon02_000055900</name>
</gene>
<sequence>MNTEPDTEGAGLLDLTSNSQDSKNKHDVDDDIQDWSILNKTNKSKKSKKIPKRGEKDFEPILKSTGEESTEAAKQQISDYDIEALNNSRNSMFDALVKKRGFVSPVENLTSSTIYLDLNNGNACFMLKPKGKFLESMGRIDKEGTCHFNFEEALYLVERGTSICKIFDKERGEDYYNKLPPVSLQSMYTMLIKEPKEINNYLVYSILKRNGYVVNRHTKEFEETLAKQNRIKSEPIQSFFGKLKQAVSSFFQKIFSPIYYSYSSLFAIIRSYLIPQGGLARFNISKNISVSENYDLVFDVWKPSSNYKKRNSPLPDYQIVVINSITGFPNSSSIQQLINKSLTASVDSDAKTKDSIVNKVQANSKKVTFAIVDDGLVNFIMLEGADFENAGAVWKDEWFLGDTASKKHHKKKKGDGKKKKES</sequence>
<proteinExistence type="predicted"/>
<reference evidence="1" key="1">
    <citation type="submission" date="2023-04" db="EMBL/GenBank/DDBJ databases">
        <title>Ambrosiozyma monospora NBRC 10751.</title>
        <authorList>
            <person name="Ichikawa N."/>
            <person name="Sato H."/>
            <person name="Tonouchi N."/>
        </authorList>
    </citation>
    <scope>NUCLEOTIDE SEQUENCE</scope>
    <source>
        <strain evidence="1">NBRC 10751</strain>
    </source>
</reference>
<name>A0ACB5SSP1_AMBMO</name>
<organism evidence="1 2">
    <name type="scientific">Ambrosiozyma monospora</name>
    <name type="common">Yeast</name>
    <name type="synonym">Endomycopsis monosporus</name>
    <dbReference type="NCBI Taxonomy" id="43982"/>
    <lineage>
        <taxon>Eukaryota</taxon>
        <taxon>Fungi</taxon>
        <taxon>Dikarya</taxon>
        <taxon>Ascomycota</taxon>
        <taxon>Saccharomycotina</taxon>
        <taxon>Pichiomycetes</taxon>
        <taxon>Pichiales</taxon>
        <taxon>Pichiaceae</taxon>
        <taxon>Ambrosiozyma</taxon>
    </lineage>
</organism>
<evidence type="ECO:0000313" key="2">
    <source>
        <dbReference type="Proteomes" id="UP001165064"/>
    </source>
</evidence>
<evidence type="ECO:0000313" key="1">
    <source>
        <dbReference type="EMBL" id="GME71379.1"/>
    </source>
</evidence>
<keyword evidence="2" id="KW-1185">Reference proteome</keyword>
<accession>A0ACB5SSP1</accession>
<comment type="caution">
    <text evidence="1">The sequence shown here is derived from an EMBL/GenBank/DDBJ whole genome shotgun (WGS) entry which is preliminary data.</text>
</comment>
<dbReference type="EMBL" id="BSXS01000200">
    <property type="protein sequence ID" value="GME71379.1"/>
    <property type="molecule type" value="Genomic_DNA"/>
</dbReference>
<protein>
    <submittedName>
        <fullName evidence="1">Unnamed protein product</fullName>
    </submittedName>
</protein>
<dbReference type="Proteomes" id="UP001165064">
    <property type="component" value="Unassembled WGS sequence"/>
</dbReference>